<name>A0A8D4BFK2_STRFA</name>
<proteinExistence type="predicted"/>
<feature type="compositionally biased region" description="Basic and acidic residues" evidence="1">
    <location>
        <begin position="32"/>
        <end position="49"/>
    </location>
</feature>
<organism evidence="2 3">
    <name type="scientific">Streptomyces pratensis (strain ATCC 33331 / IAF-45CD)</name>
    <dbReference type="NCBI Taxonomy" id="591167"/>
    <lineage>
        <taxon>Bacteria</taxon>
        <taxon>Bacillati</taxon>
        <taxon>Actinomycetota</taxon>
        <taxon>Actinomycetes</taxon>
        <taxon>Kitasatosporales</taxon>
        <taxon>Streptomycetaceae</taxon>
        <taxon>Streptomyces</taxon>
    </lineage>
</organism>
<reference evidence="2 3" key="1">
    <citation type="submission" date="2011-01" db="EMBL/GenBank/DDBJ databases">
        <title>Complete sequence of chromosome of Streptomyces flavogriseus ATCC 33331.</title>
        <authorList>
            <consortium name="US DOE Joint Genome Institute"/>
            <person name="Lucas S."/>
            <person name="Copeland A."/>
            <person name="Lapidus A."/>
            <person name="Cheng J.-F."/>
            <person name="Goodwin L."/>
            <person name="Pitluck S."/>
            <person name="Davenport K."/>
            <person name="Detter J.C."/>
            <person name="Han C."/>
            <person name="Tapia R."/>
            <person name="Land M."/>
            <person name="Hauser L."/>
            <person name="Kyrpides N."/>
            <person name="Ivanova N."/>
            <person name="Ovchinnikova G."/>
            <person name="Pagani I."/>
            <person name="Brumm P."/>
            <person name="Mead D."/>
            <person name="Woyke T."/>
        </authorList>
    </citation>
    <scope>NUCLEOTIDE SEQUENCE [LARGE SCALE GENOMIC DNA]</scope>
    <source>
        <strain evidence="3">ATCC 33331 / IAF-45CD</strain>
    </source>
</reference>
<dbReference type="AlphaFoldDB" id="A0A8D4BFK2"/>
<evidence type="ECO:0000313" key="3">
    <source>
        <dbReference type="Proteomes" id="UP000002066"/>
    </source>
</evidence>
<dbReference type="OrthoDB" id="4326862at2"/>
<feature type="region of interest" description="Disordered" evidence="1">
    <location>
        <begin position="16"/>
        <end position="50"/>
    </location>
</feature>
<gene>
    <name evidence="2" type="ordered locus">Sfla_2676</name>
</gene>
<accession>A0A8D4BFK2</accession>
<dbReference type="KEGG" id="sfa:Sfla_2676"/>
<dbReference type="Proteomes" id="UP000002066">
    <property type="component" value="Chromosome"/>
</dbReference>
<protein>
    <submittedName>
        <fullName evidence="2">Uncharacterized protein</fullName>
    </submittedName>
</protein>
<sequence>MRDRIARIFELLARRPASGAGHPPSACTHPDGITRHCTGERPPRGEDSPLVRPYYVAHEREREARRIAELRRRRALAVIPRGWEAAA</sequence>
<evidence type="ECO:0000256" key="1">
    <source>
        <dbReference type="SAM" id="MobiDB-lite"/>
    </source>
</evidence>
<evidence type="ECO:0000313" key="2">
    <source>
        <dbReference type="EMBL" id="ADW04104.1"/>
    </source>
</evidence>
<dbReference type="EMBL" id="CP002475">
    <property type="protein sequence ID" value="ADW04104.1"/>
    <property type="molecule type" value="Genomic_DNA"/>
</dbReference>